<dbReference type="EMBL" id="MDTQ01000001">
    <property type="protein sequence ID" value="ODC04879.1"/>
    <property type="molecule type" value="Genomic_DNA"/>
</dbReference>
<feature type="transmembrane region" description="Helical" evidence="10">
    <location>
        <begin position="125"/>
        <end position="142"/>
    </location>
</feature>
<dbReference type="InterPro" id="IPR000045">
    <property type="entry name" value="Prepilin_IV_endopep_pep"/>
</dbReference>
<evidence type="ECO:0000259" key="11">
    <source>
        <dbReference type="Pfam" id="PF01478"/>
    </source>
</evidence>
<reference evidence="13 14" key="1">
    <citation type="submission" date="2016-08" db="EMBL/GenBank/DDBJ databases">
        <authorList>
            <person name="Seilhamer J.J."/>
        </authorList>
    </citation>
    <scope>NUCLEOTIDE SEQUENCE [LARGE SCALE GENOMIC DNA]</scope>
    <source>
        <strain evidence="13 14">PH27A</strain>
    </source>
</reference>
<proteinExistence type="inferred from homology"/>
<feature type="transmembrane region" description="Helical" evidence="10">
    <location>
        <begin position="255"/>
        <end position="274"/>
    </location>
</feature>
<dbReference type="GO" id="GO:0004190">
    <property type="term" value="F:aspartic-type endopeptidase activity"/>
    <property type="evidence" value="ECO:0007669"/>
    <property type="project" value="UniProtKB-EC"/>
</dbReference>
<comment type="function">
    <text evidence="9">Plays an essential role in type IV pili and type II pseudopili formation by proteolytically removing the leader sequence from substrate proteins and subsequently monomethylating the alpha-amino group of the newly exposed N-terminal phenylalanine.</text>
</comment>
<dbReference type="InterPro" id="IPR014032">
    <property type="entry name" value="Peptidase_A24A_bac"/>
</dbReference>
<evidence type="ECO:0000256" key="1">
    <source>
        <dbReference type="ARBA" id="ARBA00004429"/>
    </source>
</evidence>
<evidence type="ECO:0000256" key="10">
    <source>
        <dbReference type="SAM" id="Phobius"/>
    </source>
</evidence>
<comment type="catalytic activity">
    <reaction evidence="9">
        <text>Typically cleaves a -Gly-|-Phe- bond to release an N-terminal, basic peptide of 5-8 residues from type IV prepilin, and then N-methylates the new N-terminal amino group, the methyl donor being S-adenosyl-L-methionine.</text>
        <dbReference type="EC" id="3.4.23.43"/>
    </reaction>
</comment>
<keyword evidence="7 10" id="KW-0472">Membrane</keyword>
<dbReference type="GO" id="GO:0032259">
    <property type="term" value="P:methylation"/>
    <property type="evidence" value="ECO:0007669"/>
    <property type="project" value="UniProtKB-KW"/>
</dbReference>
<dbReference type="Pfam" id="PF01478">
    <property type="entry name" value="Peptidase_A24"/>
    <property type="match status" value="1"/>
</dbReference>
<evidence type="ECO:0000313" key="14">
    <source>
        <dbReference type="Proteomes" id="UP000094291"/>
    </source>
</evidence>
<keyword evidence="3" id="KW-1003">Cell membrane</keyword>
<feature type="domain" description="Prepilin peptidase A24 N-terminal" evidence="12">
    <location>
        <begin position="14"/>
        <end position="118"/>
    </location>
</feature>
<evidence type="ECO:0000256" key="2">
    <source>
        <dbReference type="ARBA" id="ARBA00005801"/>
    </source>
</evidence>
<sequence>MLLDSFWIGGLWGILGLCLGSFLNVVVARLPVMMAQRWHAEACEALSMPEEAPTEPFNLAVPASHCPHCQTPLRWHDNLPLIGYLKRRGRCAHCQGPISMQYPLVELAGGLLGLVVWWWQGSHLMSLALFGACLALLALALIDARTQLLPDALTLPLLWAGLLFQLCFQPWQLSTAVIGAMSGYLSLWSLYWAFRLLTGKEGLGYGDFKLLAALGAWLGWQVLPLLLLWAAAAGIVIGGLWQWRHPDQRGQHLPFGPYLAGAGILFLITGDAIMQSYARWIFG</sequence>
<dbReference type="EC" id="3.4.23.43" evidence="9"/>
<name>A0A1E2VD05_9GAMM</name>
<keyword evidence="4" id="KW-0997">Cell inner membrane</keyword>
<evidence type="ECO:0000256" key="6">
    <source>
        <dbReference type="ARBA" id="ARBA00022989"/>
    </source>
</evidence>
<dbReference type="PRINTS" id="PR00864">
    <property type="entry name" value="PREPILNPTASE"/>
</dbReference>
<evidence type="ECO:0000256" key="7">
    <source>
        <dbReference type="ARBA" id="ARBA00023136"/>
    </source>
</evidence>
<keyword evidence="9" id="KW-0511">Multifunctional enzyme</keyword>
<evidence type="ECO:0000256" key="9">
    <source>
        <dbReference type="RuleBase" id="RU003794"/>
    </source>
</evidence>
<dbReference type="STRING" id="197479.BFW38_16420"/>
<evidence type="ECO:0000313" key="13">
    <source>
        <dbReference type="EMBL" id="ODC04879.1"/>
    </source>
</evidence>
<evidence type="ECO:0000259" key="12">
    <source>
        <dbReference type="Pfam" id="PF06750"/>
    </source>
</evidence>
<protein>
    <recommendedName>
        <fullName evidence="9">Prepilin leader peptidase/N-methyltransferase</fullName>
        <ecNumber evidence="9">2.1.1.-</ecNumber>
        <ecNumber evidence="9">3.4.23.43</ecNumber>
    </recommendedName>
</protein>
<dbReference type="GO" id="GO:0005886">
    <property type="term" value="C:plasma membrane"/>
    <property type="evidence" value="ECO:0007669"/>
    <property type="project" value="UniProtKB-SubCell"/>
</dbReference>
<feature type="domain" description="Prepilin type IV endopeptidase peptidase" evidence="11">
    <location>
        <begin position="133"/>
        <end position="238"/>
    </location>
</feature>
<evidence type="ECO:0000256" key="5">
    <source>
        <dbReference type="ARBA" id="ARBA00022692"/>
    </source>
</evidence>
<accession>A0A1E2VD05</accession>
<dbReference type="Gene3D" id="1.20.120.1220">
    <property type="match status" value="1"/>
</dbReference>
<dbReference type="AlphaFoldDB" id="A0A1E2VD05"/>
<evidence type="ECO:0000256" key="3">
    <source>
        <dbReference type="ARBA" id="ARBA00022475"/>
    </source>
</evidence>
<feature type="transmembrane region" description="Helical" evidence="10">
    <location>
        <begin position="6"/>
        <end position="27"/>
    </location>
</feature>
<comment type="similarity">
    <text evidence="2 8">Belongs to the peptidase A24 family.</text>
</comment>
<keyword evidence="5 9" id="KW-0812">Transmembrane</keyword>
<comment type="subcellular location">
    <subcellularLocation>
        <location evidence="1">Cell inner membrane</location>
        <topology evidence="1">Multi-pass membrane protein</topology>
    </subcellularLocation>
    <subcellularLocation>
        <location evidence="9">Cell membrane</location>
        <topology evidence="9">Multi-pass membrane protein</topology>
    </subcellularLocation>
</comment>
<comment type="caution">
    <text evidence="13">The sequence shown here is derived from an EMBL/GenBank/DDBJ whole genome shotgun (WGS) entry which is preliminary data.</text>
</comment>
<gene>
    <name evidence="13" type="ORF">BFW38_16420</name>
</gene>
<evidence type="ECO:0000256" key="8">
    <source>
        <dbReference type="RuleBase" id="RU003793"/>
    </source>
</evidence>
<keyword evidence="9 13" id="KW-0489">Methyltransferase</keyword>
<keyword evidence="6 10" id="KW-1133">Transmembrane helix</keyword>
<feature type="transmembrane region" description="Helical" evidence="10">
    <location>
        <begin position="102"/>
        <end position="119"/>
    </location>
</feature>
<keyword evidence="9 13" id="KW-0808">Transferase</keyword>
<feature type="transmembrane region" description="Helical" evidence="10">
    <location>
        <begin position="177"/>
        <end position="198"/>
    </location>
</feature>
<dbReference type="EC" id="2.1.1.-" evidence="9"/>
<dbReference type="GO" id="GO:0006465">
    <property type="term" value="P:signal peptide processing"/>
    <property type="evidence" value="ECO:0007669"/>
    <property type="project" value="TreeGrafter"/>
</dbReference>
<dbReference type="Proteomes" id="UP000094291">
    <property type="component" value="Unassembled WGS sequence"/>
</dbReference>
<dbReference type="PANTHER" id="PTHR30487">
    <property type="entry name" value="TYPE 4 PREPILIN-LIKE PROTEINS LEADER PEPTIDE-PROCESSING ENZYME"/>
    <property type="match status" value="1"/>
</dbReference>
<feature type="transmembrane region" description="Helical" evidence="10">
    <location>
        <begin position="210"/>
        <end position="243"/>
    </location>
</feature>
<keyword evidence="9" id="KW-0378">Hydrolase</keyword>
<dbReference type="GO" id="GO:0008168">
    <property type="term" value="F:methyltransferase activity"/>
    <property type="evidence" value="ECO:0007669"/>
    <property type="project" value="UniProtKB-KW"/>
</dbReference>
<keyword evidence="14" id="KW-1185">Reference proteome</keyword>
<dbReference type="Pfam" id="PF06750">
    <property type="entry name" value="A24_N_bact"/>
    <property type="match status" value="1"/>
</dbReference>
<dbReference type="PANTHER" id="PTHR30487:SF0">
    <property type="entry name" value="PREPILIN LEADER PEPTIDASE_N-METHYLTRANSFERASE-RELATED"/>
    <property type="match status" value="1"/>
</dbReference>
<dbReference type="InterPro" id="IPR010627">
    <property type="entry name" value="Prepilin_pept_A24_N"/>
</dbReference>
<evidence type="ECO:0000256" key="4">
    <source>
        <dbReference type="ARBA" id="ARBA00022519"/>
    </source>
</evidence>
<keyword evidence="9" id="KW-0645">Protease</keyword>
<dbReference type="InterPro" id="IPR050882">
    <property type="entry name" value="Prepilin_peptidase/N-MTase"/>
</dbReference>
<organism evidence="13 14">
    <name type="scientific">Terasakiispira papahanaumokuakeensis</name>
    <dbReference type="NCBI Taxonomy" id="197479"/>
    <lineage>
        <taxon>Bacteria</taxon>
        <taxon>Pseudomonadati</taxon>
        <taxon>Pseudomonadota</taxon>
        <taxon>Gammaproteobacteria</taxon>
        <taxon>Oceanospirillales</taxon>
        <taxon>Terasakiispira</taxon>
    </lineage>
</organism>